<keyword evidence="1" id="KW-0472">Membrane</keyword>
<dbReference type="RefSeq" id="WP_264788005.1">
    <property type="nucleotide sequence ID" value="NZ_AP026867.1"/>
</dbReference>
<proteinExistence type="predicted"/>
<gene>
    <name evidence="2" type="ORF">AsAng_0033650</name>
</gene>
<organism evidence="2 3">
    <name type="scientific">Aureispira anguillae</name>
    <dbReference type="NCBI Taxonomy" id="2864201"/>
    <lineage>
        <taxon>Bacteria</taxon>
        <taxon>Pseudomonadati</taxon>
        <taxon>Bacteroidota</taxon>
        <taxon>Saprospiria</taxon>
        <taxon>Saprospirales</taxon>
        <taxon>Saprospiraceae</taxon>
        <taxon>Aureispira</taxon>
    </lineage>
</organism>
<name>A0A916DUY5_9BACT</name>
<evidence type="ECO:0000313" key="3">
    <source>
        <dbReference type="Proteomes" id="UP001060919"/>
    </source>
</evidence>
<dbReference type="EMBL" id="AP026867">
    <property type="protein sequence ID" value="BDS12641.1"/>
    <property type="molecule type" value="Genomic_DNA"/>
</dbReference>
<sequence>MFYSAIGYFLTLFMAFTFIPLFAFLIRMLLIMLFSRIYWGVTGDKSPAGLLQFSIKLAHPVGFITAIFHGFAALWMGVVFFKGLGLPLDYFLPGILIFTFTWFGLKKLNNPTAVKVDNKITTKNSDGEETTIILNPEVETLTEQKDPMKMFNEQMQNQLKDQTKEFMHGNTIIGLIGKITGVVLAAMYYIFPFL</sequence>
<protein>
    <submittedName>
        <fullName evidence="2">Uncharacterized protein</fullName>
    </submittedName>
</protein>
<keyword evidence="1" id="KW-1133">Transmembrane helix</keyword>
<dbReference type="KEGG" id="aup:AsAng_0033650"/>
<accession>A0A916DUY5</accession>
<feature type="transmembrane region" description="Helical" evidence="1">
    <location>
        <begin position="6"/>
        <end position="39"/>
    </location>
</feature>
<reference evidence="2" key="1">
    <citation type="submission" date="2022-09" db="EMBL/GenBank/DDBJ databases">
        <title>Aureispira anguillicida sp. nov., isolated from Leptocephalus of Japanese eel Anguilla japonica.</title>
        <authorList>
            <person name="Yuasa K."/>
            <person name="Mekata T."/>
            <person name="Ikunari K."/>
        </authorList>
    </citation>
    <scope>NUCLEOTIDE SEQUENCE</scope>
    <source>
        <strain evidence="2">EL160426</strain>
    </source>
</reference>
<evidence type="ECO:0000256" key="1">
    <source>
        <dbReference type="SAM" id="Phobius"/>
    </source>
</evidence>
<dbReference type="Proteomes" id="UP001060919">
    <property type="component" value="Chromosome"/>
</dbReference>
<dbReference type="AlphaFoldDB" id="A0A916DUY5"/>
<feature type="transmembrane region" description="Helical" evidence="1">
    <location>
        <begin position="60"/>
        <end position="81"/>
    </location>
</feature>
<evidence type="ECO:0000313" key="2">
    <source>
        <dbReference type="EMBL" id="BDS12641.1"/>
    </source>
</evidence>
<keyword evidence="3" id="KW-1185">Reference proteome</keyword>
<keyword evidence="1" id="KW-0812">Transmembrane</keyword>
<feature type="transmembrane region" description="Helical" evidence="1">
    <location>
        <begin position="172"/>
        <end position="191"/>
    </location>
</feature>
<feature type="transmembrane region" description="Helical" evidence="1">
    <location>
        <begin position="87"/>
        <end position="105"/>
    </location>
</feature>